<dbReference type="RefSeq" id="WP_146211098.1">
    <property type="nucleotide sequence ID" value="NZ_QGDQ01000005.1"/>
</dbReference>
<comment type="caution">
    <text evidence="4">The sequence shown here is derived from an EMBL/GenBank/DDBJ whole genome shotgun (WGS) entry which is preliminary data.</text>
</comment>
<dbReference type="Pfam" id="PF24879">
    <property type="entry name" value="DUF7737"/>
    <property type="match status" value="1"/>
</dbReference>
<dbReference type="InterPro" id="IPR043782">
    <property type="entry name" value="DUF5724"/>
</dbReference>
<reference evidence="4 5" key="1">
    <citation type="submission" date="2018-03" db="EMBL/GenBank/DDBJ databases">
        <title>Genomic Encyclopedia of Archaeal and Bacterial Type Strains, Phase II (KMG-II): from individual species to whole genera.</title>
        <authorList>
            <person name="Goeker M."/>
        </authorList>
    </citation>
    <scope>NUCLEOTIDE SEQUENCE [LARGE SCALE GENOMIC DNA]</scope>
    <source>
        <strain evidence="4 5">DSM 44889</strain>
    </source>
</reference>
<evidence type="ECO:0000259" key="2">
    <source>
        <dbReference type="Pfam" id="PF18991"/>
    </source>
</evidence>
<protein>
    <submittedName>
        <fullName evidence="4">Uncharacterized protein DUF4132</fullName>
    </submittedName>
</protein>
<evidence type="ECO:0000313" key="4">
    <source>
        <dbReference type="EMBL" id="PWJ54875.1"/>
    </source>
</evidence>
<sequence>MGDSREGSLSRLVRACSPAPGESAEQLTAALRAADVPQPRVLELGFYAPQWAGFVESHLGWPGFESAVWWVHAHTKDDEWSLDRDLREAWTSAVAQRTPLDAADLVRGAADVSWFQRVLHELGEERFDAVLAAARYAASSGGHKRAQLFADALLGRVEEGALLERIRSKRHQDAVRALGLLPVSGPRDPAVLGRYEVLVGFVASDRTSGSQRRASESTAVEVALENLARSAGYRDPARLTWAVEAEAVRDVVDGQLTATHGDLTVTLSLEADGSPQLAVDRGGRALKAVPAAAAKVPAVAALKHRAAALRQQASRMRRSLEASCVVGEVFAPDEVAELLRHPVLAVALRTLVLVSAEGVAGLATDDPRVLRGPEGQDRPVDGSGLCIAHPVDLLAGGEWPQLQHALFTSGQRQPFRQLFRELYVLTATETGDGLLSRRYAGHQVERRRAGALLSARGWVADHEAGWARTFHAQRITAWCTLDGGWLSAAEVEDPALGEVHFVRTGTWDAVPVGEVPPRIFSEVMRDLDLVVSVAHSSGVDPETSESSVQVRRRLVEETAQALGLPNVETTEHHARVHGRLGTYSVQLGSGVVHRQPGGALLLVPVGAQHRGRVFLPFADDDPRTAEVVSKVVLLARDHRIQDPTVLEQLT</sequence>
<proteinExistence type="predicted"/>
<evidence type="ECO:0000259" key="3">
    <source>
        <dbReference type="Pfam" id="PF24879"/>
    </source>
</evidence>
<dbReference type="InterPro" id="IPR056639">
    <property type="entry name" value="DUF7737"/>
</dbReference>
<dbReference type="Pfam" id="PF18991">
    <property type="entry name" value="DUF5724"/>
    <property type="match status" value="1"/>
</dbReference>
<organism evidence="4 5">
    <name type="scientific">Quadrisphaera granulorum</name>
    <dbReference type="NCBI Taxonomy" id="317664"/>
    <lineage>
        <taxon>Bacteria</taxon>
        <taxon>Bacillati</taxon>
        <taxon>Actinomycetota</taxon>
        <taxon>Actinomycetes</taxon>
        <taxon>Kineosporiales</taxon>
        <taxon>Kineosporiaceae</taxon>
        <taxon>Quadrisphaera</taxon>
    </lineage>
</organism>
<dbReference type="InterPro" id="IPR025406">
    <property type="entry name" value="DUF4132"/>
</dbReference>
<accession>A0A316AAR9</accession>
<evidence type="ECO:0000313" key="5">
    <source>
        <dbReference type="Proteomes" id="UP000245469"/>
    </source>
</evidence>
<keyword evidence="5" id="KW-1185">Reference proteome</keyword>
<feature type="domain" description="DUF4132" evidence="1">
    <location>
        <begin position="283"/>
        <end position="458"/>
    </location>
</feature>
<dbReference type="Proteomes" id="UP000245469">
    <property type="component" value="Unassembled WGS sequence"/>
</dbReference>
<dbReference type="AlphaFoldDB" id="A0A316AAR9"/>
<name>A0A316AAR9_9ACTN</name>
<evidence type="ECO:0000259" key="1">
    <source>
        <dbReference type="Pfam" id="PF13569"/>
    </source>
</evidence>
<dbReference type="EMBL" id="QGDQ01000005">
    <property type="protein sequence ID" value="PWJ54875.1"/>
    <property type="molecule type" value="Genomic_DNA"/>
</dbReference>
<feature type="domain" description="DUF7737" evidence="3">
    <location>
        <begin position="549"/>
        <end position="649"/>
    </location>
</feature>
<dbReference type="OrthoDB" id="9763697at2"/>
<gene>
    <name evidence="4" type="ORF">BXY45_10582</name>
</gene>
<feature type="domain" description="DUF5724" evidence="2">
    <location>
        <begin position="3"/>
        <end position="242"/>
    </location>
</feature>
<dbReference type="Pfam" id="PF13569">
    <property type="entry name" value="DUF4132"/>
    <property type="match status" value="1"/>
</dbReference>